<reference evidence="1" key="1">
    <citation type="journal article" date="2015" name="Nature">
        <title>Complex archaea that bridge the gap between prokaryotes and eukaryotes.</title>
        <authorList>
            <person name="Spang A."/>
            <person name="Saw J.H."/>
            <person name="Jorgensen S.L."/>
            <person name="Zaremba-Niedzwiedzka K."/>
            <person name="Martijn J."/>
            <person name="Lind A.E."/>
            <person name="van Eijk R."/>
            <person name="Schleper C."/>
            <person name="Guy L."/>
            <person name="Ettema T.J."/>
        </authorList>
    </citation>
    <scope>NUCLEOTIDE SEQUENCE</scope>
</reference>
<gene>
    <name evidence="1" type="ORF">LCGC14_2740140</name>
</gene>
<accession>A0A0F8Z4P4</accession>
<organism evidence="1">
    <name type="scientific">marine sediment metagenome</name>
    <dbReference type="NCBI Taxonomy" id="412755"/>
    <lineage>
        <taxon>unclassified sequences</taxon>
        <taxon>metagenomes</taxon>
        <taxon>ecological metagenomes</taxon>
    </lineage>
</organism>
<sequence length="101" mass="11543">MPFITGPSLDELVKELSSWYIKTRGELIQALEEGYPYGSTPLTPRQQVDKFMSMTPEDWEGLVSKLVDRHRGKPDAEALARKDLEDYVAKMNRMGISRRAV</sequence>
<name>A0A0F8Z4P4_9ZZZZ</name>
<dbReference type="EMBL" id="LAZR01049822">
    <property type="protein sequence ID" value="KKK88738.1"/>
    <property type="molecule type" value="Genomic_DNA"/>
</dbReference>
<protein>
    <submittedName>
        <fullName evidence="1">Uncharacterized protein</fullName>
    </submittedName>
</protein>
<evidence type="ECO:0000313" key="1">
    <source>
        <dbReference type="EMBL" id="KKK88738.1"/>
    </source>
</evidence>
<comment type="caution">
    <text evidence="1">The sequence shown here is derived from an EMBL/GenBank/DDBJ whole genome shotgun (WGS) entry which is preliminary data.</text>
</comment>
<dbReference type="AlphaFoldDB" id="A0A0F8Z4P4"/>
<proteinExistence type="predicted"/>